<reference evidence="9 11" key="1">
    <citation type="submission" date="2014-03" db="EMBL/GenBank/DDBJ databases">
        <title>Complete genome sequence of a deeply braunched marine Bacteroidia bacterium Draconibacterium orientale type strain FH5T.</title>
        <authorList>
            <person name="Li X."/>
            <person name="Wang X."/>
            <person name="Xie Z."/>
            <person name="Du Z."/>
            <person name="Chen G."/>
        </authorList>
    </citation>
    <scope>NUCLEOTIDE SEQUENCE [LARGE SCALE GENOMIC DNA]</scope>
    <source>
        <strain evidence="9 11">FH5</strain>
    </source>
</reference>
<dbReference type="EMBL" id="CP007451">
    <property type="protein sequence ID" value="AHW58834.1"/>
    <property type="molecule type" value="Genomic_DNA"/>
</dbReference>
<feature type="transmembrane region" description="Helical" evidence="8">
    <location>
        <begin position="446"/>
        <end position="463"/>
    </location>
</feature>
<proteinExistence type="inferred from homology"/>
<keyword evidence="3" id="KW-0813">Transport</keyword>
<evidence type="ECO:0000256" key="3">
    <source>
        <dbReference type="ARBA" id="ARBA00022448"/>
    </source>
</evidence>
<comment type="similarity">
    <text evidence="2">Belongs to the V-ATPase 116 kDa subunit family.</text>
</comment>
<evidence type="ECO:0000313" key="12">
    <source>
        <dbReference type="Proteomes" id="UP000181981"/>
    </source>
</evidence>
<keyword evidence="4 8" id="KW-0812">Transmembrane</keyword>
<gene>
    <name evidence="9" type="ORF">FH5T_02470</name>
    <name evidence="10" type="ORF">SAMN05444285_1578</name>
</gene>
<dbReference type="STRING" id="1168034.FH5T_02470"/>
<dbReference type="HOGENOM" id="CLU_025558_1_1_10"/>
<dbReference type="GO" id="GO:0046961">
    <property type="term" value="F:proton-transporting ATPase activity, rotational mechanism"/>
    <property type="evidence" value="ECO:0007669"/>
    <property type="project" value="InterPro"/>
</dbReference>
<evidence type="ECO:0000256" key="4">
    <source>
        <dbReference type="ARBA" id="ARBA00022692"/>
    </source>
</evidence>
<evidence type="ECO:0000313" key="10">
    <source>
        <dbReference type="EMBL" id="SEU14790.1"/>
    </source>
</evidence>
<organism evidence="10 12">
    <name type="scientific">Draconibacterium orientale</name>
    <dbReference type="NCBI Taxonomy" id="1168034"/>
    <lineage>
        <taxon>Bacteria</taxon>
        <taxon>Pseudomonadati</taxon>
        <taxon>Bacteroidota</taxon>
        <taxon>Bacteroidia</taxon>
        <taxon>Marinilabiliales</taxon>
        <taxon>Prolixibacteraceae</taxon>
        <taxon>Draconibacterium</taxon>
    </lineage>
</organism>
<feature type="transmembrane region" description="Helical" evidence="8">
    <location>
        <begin position="326"/>
        <end position="355"/>
    </location>
</feature>
<evidence type="ECO:0000313" key="9">
    <source>
        <dbReference type="EMBL" id="AHW58834.1"/>
    </source>
</evidence>
<feature type="transmembrane region" description="Helical" evidence="8">
    <location>
        <begin position="475"/>
        <end position="498"/>
    </location>
</feature>
<sequence>MIAEMKKLMLFMPDSADDIDAELTVLGELGVIHIAPLQPAKHESIERVDARIKQLQQAISVLDRYDEEEYTGVKNDEITDYSKLERGAVFLMETVLDAEHHRQELKNMKRNLTSDIAWFERWGNITLKDIKDLNEKGIYIKTYLLDDRELKKISDREDIQVVGKQNELNQVILLTKDAGERLLDLEALPFPQNELENAKELLATTNKDLASNKEFLLQLREQKAVLEDGLKERLRRYDVRNVQFGGLAVDKHVRFWKGFIPLEHVDEFIETAEKRHWGYIIEDPLPEEMEEVPTLVRTPKWAQRIQPVMDFMGLVPGYKEMDVSRVFMVFFTFFTGILVGDAGYGLVFLLITFLAHRKKKFAKQIEFGLIYTLSVSIMFWGVLTGTYFGSEAIAELPVLRSLKIDALASFGGDNLIIQKIMFLIGAVHLTVGHLQVAWKFNNSVRAIAQFGWIAIIWGLYLIVNQMVLGIEAPALMVWLFVGGAVLVASFSKPGTSFFKGMLSSIGNLPLSIINGFSDIISYIRLYAVGLSTVLMAASFNQMAIGDGITTVASGIGAVLVLILGHGLNMILAAMAVLVHGVRLNMLEYAGHAEVEFSGSEYKPFNLKDNK</sequence>
<dbReference type="PANTHER" id="PTHR11629">
    <property type="entry name" value="VACUOLAR PROTON ATPASES"/>
    <property type="match status" value="1"/>
</dbReference>
<keyword evidence="6" id="KW-0406">Ion transport</keyword>
<evidence type="ECO:0000256" key="8">
    <source>
        <dbReference type="SAM" id="Phobius"/>
    </source>
</evidence>
<dbReference type="GO" id="GO:0033179">
    <property type="term" value="C:proton-transporting V-type ATPase, V0 domain"/>
    <property type="evidence" value="ECO:0007669"/>
    <property type="project" value="InterPro"/>
</dbReference>
<dbReference type="PANTHER" id="PTHR11629:SF63">
    <property type="entry name" value="V-TYPE PROTON ATPASE SUBUNIT A"/>
    <property type="match status" value="1"/>
</dbReference>
<dbReference type="RefSeq" id="WP_051567547.1">
    <property type="nucleotide sequence ID" value="NZ_FOHT01000057.1"/>
</dbReference>
<reference evidence="10 12" key="2">
    <citation type="submission" date="2016-10" db="EMBL/GenBank/DDBJ databases">
        <authorList>
            <person name="de Groot N.N."/>
        </authorList>
    </citation>
    <scope>NUCLEOTIDE SEQUENCE [LARGE SCALE GENOMIC DNA]</scope>
    <source>
        <strain evidence="10 12">DSM 25947</strain>
    </source>
</reference>
<dbReference type="KEGG" id="dori:FH5T_02470"/>
<evidence type="ECO:0000256" key="7">
    <source>
        <dbReference type="ARBA" id="ARBA00023136"/>
    </source>
</evidence>
<dbReference type="OrthoDB" id="9803814at2"/>
<keyword evidence="11" id="KW-1185">Reference proteome</keyword>
<dbReference type="eggNOG" id="COG1269">
    <property type="taxonomic scope" value="Bacteria"/>
</dbReference>
<dbReference type="Proteomes" id="UP000023772">
    <property type="component" value="Chromosome"/>
</dbReference>
<feature type="transmembrane region" description="Helical" evidence="8">
    <location>
        <begin position="415"/>
        <end position="434"/>
    </location>
</feature>
<dbReference type="InterPro" id="IPR002490">
    <property type="entry name" value="V-ATPase_116kDa_su"/>
</dbReference>
<evidence type="ECO:0000256" key="6">
    <source>
        <dbReference type="ARBA" id="ARBA00023065"/>
    </source>
</evidence>
<feature type="transmembrane region" description="Helical" evidence="8">
    <location>
        <begin position="519"/>
        <end position="539"/>
    </location>
</feature>
<keyword evidence="5 8" id="KW-1133">Transmembrane helix</keyword>
<dbReference type="GO" id="GO:0016471">
    <property type="term" value="C:vacuolar proton-transporting V-type ATPase complex"/>
    <property type="evidence" value="ECO:0007669"/>
    <property type="project" value="TreeGrafter"/>
</dbReference>
<protein>
    <submittedName>
        <fullName evidence="9">ATPase V</fullName>
    </submittedName>
    <submittedName>
        <fullName evidence="10">V/A-type H+-transporting ATPase subunit I</fullName>
    </submittedName>
</protein>
<evidence type="ECO:0000256" key="5">
    <source>
        <dbReference type="ARBA" id="ARBA00022989"/>
    </source>
</evidence>
<dbReference type="AlphaFoldDB" id="X5DCZ9"/>
<feature type="transmembrane region" description="Helical" evidence="8">
    <location>
        <begin position="367"/>
        <end position="388"/>
    </location>
</feature>
<dbReference type="GO" id="GO:0007035">
    <property type="term" value="P:vacuolar acidification"/>
    <property type="evidence" value="ECO:0007669"/>
    <property type="project" value="TreeGrafter"/>
</dbReference>
<comment type="subcellular location">
    <subcellularLocation>
        <location evidence="1">Membrane</location>
        <topology evidence="1">Multi-pass membrane protein</topology>
    </subcellularLocation>
</comment>
<feature type="transmembrane region" description="Helical" evidence="8">
    <location>
        <begin position="551"/>
        <end position="578"/>
    </location>
</feature>
<dbReference type="EMBL" id="FOHT01000057">
    <property type="protein sequence ID" value="SEU14790.1"/>
    <property type="molecule type" value="Genomic_DNA"/>
</dbReference>
<dbReference type="Proteomes" id="UP000181981">
    <property type="component" value="Unassembled WGS sequence"/>
</dbReference>
<evidence type="ECO:0000313" key="11">
    <source>
        <dbReference type="Proteomes" id="UP000023772"/>
    </source>
</evidence>
<evidence type="ECO:0000256" key="2">
    <source>
        <dbReference type="ARBA" id="ARBA00009904"/>
    </source>
</evidence>
<keyword evidence="7 8" id="KW-0472">Membrane</keyword>
<name>X5DCZ9_9BACT</name>
<evidence type="ECO:0000256" key="1">
    <source>
        <dbReference type="ARBA" id="ARBA00004141"/>
    </source>
</evidence>
<accession>X5DCZ9</accession>
<dbReference type="GO" id="GO:0051117">
    <property type="term" value="F:ATPase binding"/>
    <property type="evidence" value="ECO:0007669"/>
    <property type="project" value="TreeGrafter"/>
</dbReference>